<gene>
    <name evidence="1" type="ORF">NLS_LOCUS10228</name>
</gene>
<organism evidence="1 2">
    <name type="scientific">Litomosoides sigmodontis</name>
    <name type="common">Filarial nematode worm</name>
    <dbReference type="NCBI Taxonomy" id="42156"/>
    <lineage>
        <taxon>Eukaryota</taxon>
        <taxon>Metazoa</taxon>
        <taxon>Ecdysozoa</taxon>
        <taxon>Nematoda</taxon>
        <taxon>Chromadorea</taxon>
        <taxon>Rhabditida</taxon>
        <taxon>Spirurina</taxon>
        <taxon>Spiruromorpha</taxon>
        <taxon>Filarioidea</taxon>
        <taxon>Onchocercidae</taxon>
        <taxon>Litomosoides</taxon>
    </lineage>
</organism>
<dbReference type="AlphaFoldDB" id="A0A3P7MC40"/>
<dbReference type="Gene3D" id="1.25.40.20">
    <property type="entry name" value="Ankyrin repeat-containing domain"/>
    <property type="match status" value="1"/>
</dbReference>
<proteinExistence type="predicted"/>
<accession>A0A3P7MC40</accession>
<sequence>CTPVFYAIQGGCFNSVKLLVEKGGADICIVSDKGQSLLHVACLAGQAHIVRWIVNRSTADVILWTTKDNANAIHCASYIIRYTILYDAKANLEIRNEVKLLKFDQICFRK</sequence>
<dbReference type="InterPro" id="IPR002110">
    <property type="entry name" value="Ankyrin_rpt"/>
</dbReference>
<dbReference type="Pfam" id="PF12796">
    <property type="entry name" value="Ank_2"/>
    <property type="match status" value="1"/>
</dbReference>
<evidence type="ECO:0000313" key="1">
    <source>
        <dbReference type="EMBL" id="VDM93685.1"/>
    </source>
</evidence>
<dbReference type="OrthoDB" id="10261302at2759"/>
<dbReference type="SUPFAM" id="SSF48403">
    <property type="entry name" value="Ankyrin repeat"/>
    <property type="match status" value="1"/>
</dbReference>
<evidence type="ECO:0000313" key="2">
    <source>
        <dbReference type="Proteomes" id="UP000277928"/>
    </source>
</evidence>
<dbReference type="STRING" id="42156.A0A3P7MC40"/>
<dbReference type="Proteomes" id="UP000277928">
    <property type="component" value="Unassembled WGS sequence"/>
</dbReference>
<dbReference type="InterPro" id="IPR036770">
    <property type="entry name" value="Ankyrin_rpt-contain_sf"/>
</dbReference>
<keyword evidence="2" id="KW-1185">Reference proteome</keyword>
<dbReference type="EMBL" id="UYRX01002984">
    <property type="protein sequence ID" value="VDM93685.1"/>
    <property type="molecule type" value="Genomic_DNA"/>
</dbReference>
<reference evidence="1 2" key="1">
    <citation type="submission" date="2018-08" db="EMBL/GenBank/DDBJ databases">
        <authorList>
            <person name="Laetsch R D."/>
            <person name="Stevens L."/>
            <person name="Kumar S."/>
            <person name="Blaxter L. M."/>
        </authorList>
    </citation>
    <scope>NUCLEOTIDE SEQUENCE [LARGE SCALE GENOMIC DNA]</scope>
</reference>
<feature type="non-terminal residue" evidence="1">
    <location>
        <position position="1"/>
    </location>
</feature>
<protein>
    <submittedName>
        <fullName evidence="1">Uncharacterized protein</fullName>
    </submittedName>
</protein>
<name>A0A3P7MC40_LITSI</name>